<evidence type="ECO:0000259" key="1">
    <source>
        <dbReference type="Pfam" id="PF06985"/>
    </source>
</evidence>
<evidence type="ECO:0000313" key="2">
    <source>
        <dbReference type="EMBL" id="KXH42486.1"/>
    </source>
</evidence>
<proteinExistence type="predicted"/>
<dbReference type="PANTHER" id="PTHR33112">
    <property type="entry name" value="DOMAIN PROTEIN, PUTATIVE-RELATED"/>
    <property type="match status" value="1"/>
</dbReference>
<dbReference type="InterPro" id="IPR010730">
    <property type="entry name" value="HET"/>
</dbReference>
<organism evidence="2 3">
    <name type="scientific">Colletotrichum nymphaeae SA-01</name>
    <dbReference type="NCBI Taxonomy" id="1460502"/>
    <lineage>
        <taxon>Eukaryota</taxon>
        <taxon>Fungi</taxon>
        <taxon>Dikarya</taxon>
        <taxon>Ascomycota</taxon>
        <taxon>Pezizomycotina</taxon>
        <taxon>Sordariomycetes</taxon>
        <taxon>Hypocreomycetidae</taxon>
        <taxon>Glomerellales</taxon>
        <taxon>Glomerellaceae</taxon>
        <taxon>Colletotrichum</taxon>
        <taxon>Colletotrichum acutatum species complex</taxon>
    </lineage>
</organism>
<dbReference type="Pfam" id="PF06985">
    <property type="entry name" value="HET"/>
    <property type="match status" value="1"/>
</dbReference>
<protein>
    <submittedName>
        <fullName evidence="2">Heterokaryon incompatibility protein</fullName>
    </submittedName>
</protein>
<keyword evidence="3" id="KW-1185">Reference proteome</keyword>
<name>A0A135T2U4_9PEZI</name>
<comment type="caution">
    <text evidence="2">The sequence shown here is derived from an EMBL/GenBank/DDBJ whole genome shotgun (WGS) entry which is preliminary data.</text>
</comment>
<dbReference type="PANTHER" id="PTHR33112:SF10">
    <property type="entry name" value="TOL"/>
    <property type="match status" value="1"/>
</dbReference>
<evidence type="ECO:0000313" key="3">
    <source>
        <dbReference type="Proteomes" id="UP000070054"/>
    </source>
</evidence>
<sequence length="796" mass="90015">MIICEFCRATVLESGKQWDYHHQDSDSFKSSLRSQCVFCMRLAEGLGEIDAWFDHDLKTKPLFRWNIRQAAQIRETKSHVSVTFRPVPGRACGDVKSEDLPEVTFYLFPEEGWSLLSHFPICIQEFMLILTLLLDLGDIPERHELRNRTNSETSKAQMIDWMQDCITNHPKCIRSHSIKSFIPTRVLDVGPPITNNNDPNPPSHIRVIDTTKEPITGPYMTLSHCWGIGSFIRLTEANVDEYTTNGIPWAELQASNANFADAVQVVRTLGMRYIWIDSLCIIQGQQHGEDWNHEAPLMHKVYRNSWCNLAAADSKDHTRGLFRERVAEVVPARYESQQPSVTFGDRVWRVLPADLWNRDLLGSHLYTRGWVFQERMLSPRLLQFTSTQLFWDCATLTATESLPDGLPPPLDTKSATDRHWRERLQSSALSVRPLAGTAEDSLEEFWKSAVAAYTSCNLTYGKDKLAALWGIAKLLRDALGEEYAAGLWGINLAEQLGWRVVDCSTAERYGEKEKVVVPGGQAVGNPSWSWTSLKGEVEVAGRVPRLPRFYTACDHGGGNARFQIKKPLFGRFEGEHSTVWRDEVVNMTRKLNRASERVSEKARVSGVTTITPIAEDVAEEEVGKDGTPKVAAQPETKWEFAMDKPSELLSTSLRVQAHICRGTLEASGVGHWTFTFPGLNQSDALLEAYPDIQPTENSAPCEMLLLAASKLLQNRWGHWFLDDGYVEDEDIAEMNYSGTGILVERVGEGRYKRVGAVVFRQVKRESWTCWRQACGSGGMMLEDELQVEDGEKIWLE</sequence>
<dbReference type="OrthoDB" id="5362512at2759"/>
<dbReference type="EMBL" id="JEMN01001253">
    <property type="protein sequence ID" value="KXH42486.1"/>
    <property type="molecule type" value="Genomic_DNA"/>
</dbReference>
<dbReference type="Proteomes" id="UP000070054">
    <property type="component" value="Unassembled WGS sequence"/>
</dbReference>
<gene>
    <name evidence="2" type="ORF">CNYM01_08531</name>
</gene>
<accession>A0A135T2U4</accession>
<reference evidence="2 3" key="1">
    <citation type="submission" date="2014-02" db="EMBL/GenBank/DDBJ databases">
        <title>The genome sequence of Colletotrichum nymphaeae SA-01.</title>
        <authorList>
            <person name="Baroncelli R."/>
            <person name="Thon M.R."/>
        </authorList>
    </citation>
    <scope>NUCLEOTIDE SEQUENCE [LARGE SCALE GENOMIC DNA]</scope>
    <source>
        <strain evidence="2 3">SA-01</strain>
    </source>
</reference>
<dbReference type="AlphaFoldDB" id="A0A135T2U4"/>
<feature type="domain" description="Heterokaryon incompatibility" evidence="1">
    <location>
        <begin position="219"/>
        <end position="374"/>
    </location>
</feature>